<accession>E6U5P1</accession>
<gene>
    <name evidence="1" type="ordered locus">Ethha_1256</name>
</gene>
<keyword evidence="2" id="KW-1185">Reference proteome</keyword>
<name>E6U5P1_ETHHY</name>
<dbReference type="Proteomes" id="UP000001551">
    <property type="component" value="Chromosome"/>
</dbReference>
<proteinExistence type="predicted"/>
<organism evidence="1 2">
    <name type="scientific">Ethanoligenens harbinense (strain DSM 18485 / JCM 12961 / CGMCC 1.5033 / YUAN-3)</name>
    <dbReference type="NCBI Taxonomy" id="663278"/>
    <lineage>
        <taxon>Bacteria</taxon>
        <taxon>Bacillati</taxon>
        <taxon>Bacillota</taxon>
        <taxon>Clostridia</taxon>
        <taxon>Eubacteriales</taxon>
        <taxon>Oscillospiraceae</taxon>
        <taxon>Ethanoligenens</taxon>
    </lineage>
</organism>
<sequence>MIYTTKENNELIITCDCGCGSGLLWKAMNCDDEGEQYFVSLTESSWYAKQTGRIRPYFKRLWKALRGKEYYLTELVMTKAEVAELSQFLNQLTQNSINKGESHD</sequence>
<evidence type="ECO:0000313" key="2">
    <source>
        <dbReference type="Proteomes" id="UP000001551"/>
    </source>
</evidence>
<evidence type="ECO:0000313" key="1">
    <source>
        <dbReference type="EMBL" id="ADU26800.1"/>
    </source>
</evidence>
<dbReference type="STRING" id="663278.Ethha_1256"/>
<reference evidence="1 2" key="1">
    <citation type="submission" date="2010-12" db="EMBL/GenBank/DDBJ databases">
        <title>Complete sequence of Ethanoligenens harbinense YUAN-3.</title>
        <authorList>
            <person name="Lucas S."/>
            <person name="Copeland A."/>
            <person name="Lapidus A."/>
            <person name="Cheng J.-F."/>
            <person name="Bruce D."/>
            <person name="Goodwin L."/>
            <person name="Pitluck S."/>
            <person name="Chertkov O."/>
            <person name="Misra M."/>
            <person name="Detter J.C."/>
            <person name="Han C."/>
            <person name="Tapia R."/>
            <person name="Land M."/>
            <person name="Hauser L."/>
            <person name="Jeffries C."/>
            <person name="Kyrpides N."/>
            <person name="Ivanova N."/>
            <person name="Mikhailova N."/>
            <person name="Wang A."/>
            <person name="Mouttaki H."/>
            <person name="He Z."/>
            <person name="Zhou J."/>
            <person name="Hemme C.L."/>
            <person name="Woyke T."/>
        </authorList>
    </citation>
    <scope>NUCLEOTIDE SEQUENCE [LARGE SCALE GENOMIC DNA]</scope>
    <source>
        <strain evidence="2">DSM 18485 / JCM 12961 / CGMCC 1.5033 / YUAN-3</strain>
    </source>
</reference>
<dbReference type="EMBL" id="CP002400">
    <property type="protein sequence ID" value="ADU26800.1"/>
    <property type="molecule type" value="Genomic_DNA"/>
</dbReference>
<dbReference type="KEGG" id="eha:Ethha_1256"/>
<dbReference type="RefSeq" id="WP_013485156.1">
    <property type="nucleotide sequence ID" value="NC_014828.1"/>
</dbReference>
<dbReference type="AlphaFoldDB" id="E6U5P1"/>
<dbReference type="HOGENOM" id="CLU_2245888_0_0_9"/>
<protein>
    <submittedName>
        <fullName evidence="1">Uncharacterized protein</fullName>
    </submittedName>
</protein>